<comment type="caution">
    <text evidence="1">The sequence shown here is derived from an EMBL/GenBank/DDBJ whole genome shotgun (WGS) entry which is preliminary data.</text>
</comment>
<reference evidence="1 2" key="1">
    <citation type="submission" date="2012-10" db="EMBL/GenBank/DDBJ databases">
        <authorList>
            <person name="Harkins D.M."/>
            <person name="Durkin A.S."/>
            <person name="Brinkac L.M."/>
            <person name="Haft D.H."/>
            <person name="Selengut J.D."/>
            <person name="Sanka R."/>
            <person name="DePew J."/>
            <person name="Purushe J."/>
            <person name="Chanthongthip A."/>
            <person name="Lattana O."/>
            <person name="Phetsouvanh R."/>
            <person name="Newton P.N."/>
            <person name="Vinetz J.M."/>
            <person name="Sutton G.G."/>
            <person name="Nierman W.C."/>
            <person name="Fouts D.E."/>
        </authorList>
    </citation>
    <scope>NUCLEOTIDE SEQUENCE [LARGE SCALE GENOMIC DNA]</scope>
    <source>
        <strain evidence="1 2">UI 12758</strain>
    </source>
</reference>
<protein>
    <submittedName>
        <fullName evidence="1">Uncharacterized protein</fullName>
    </submittedName>
</protein>
<evidence type="ECO:0000313" key="1">
    <source>
        <dbReference type="EMBL" id="EKR55119.1"/>
    </source>
</evidence>
<gene>
    <name evidence="1" type="ORF">LEP1GSC105_2567</name>
</gene>
<evidence type="ECO:0000313" key="2">
    <source>
        <dbReference type="Proteomes" id="UP000001340"/>
    </source>
</evidence>
<dbReference type="EMBL" id="AHNR02000036">
    <property type="protein sequence ID" value="EKR55119.1"/>
    <property type="molecule type" value="Genomic_DNA"/>
</dbReference>
<proteinExistence type="predicted"/>
<name>A0A0E2D511_LEPIR</name>
<sequence length="46" mass="5545">MNLDALKFNDCDQVQFRKRLIKTFLKKLQELSILELINNQFTTFPK</sequence>
<organism evidence="1 2">
    <name type="scientific">Leptospira interrogans str. UI 12758</name>
    <dbReference type="NCBI Taxonomy" id="1049938"/>
    <lineage>
        <taxon>Bacteria</taxon>
        <taxon>Pseudomonadati</taxon>
        <taxon>Spirochaetota</taxon>
        <taxon>Spirochaetia</taxon>
        <taxon>Leptospirales</taxon>
        <taxon>Leptospiraceae</taxon>
        <taxon>Leptospira</taxon>
    </lineage>
</organism>
<accession>A0A0E2D511</accession>
<dbReference type="AlphaFoldDB" id="A0A0E2D511"/>
<dbReference type="Proteomes" id="UP000001340">
    <property type="component" value="Unassembled WGS sequence"/>
</dbReference>